<accession>A0ACA9QY31</accession>
<feature type="non-terminal residue" evidence="1">
    <location>
        <position position="47"/>
    </location>
</feature>
<name>A0ACA9QY31_9GLOM</name>
<organism evidence="1 2">
    <name type="scientific">Acaulospora colombiana</name>
    <dbReference type="NCBI Taxonomy" id="27376"/>
    <lineage>
        <taxon>Eukaryota</taxon>
        <taxon>Fungi</taxon>
        <taxon>Fungi incertae sedis</taxon>
        <taxon>Mucoromycota</taxon>
        <taxon>Glomeromycotina</taxon>
        <taxon>Glomeromycetes</taxon>
        <taxon>Diversisporales</taxon>
        <taxon>Acaulosporaceae</taxon>
        <taxon>Acaulospora</taxon>
    </lineage>
</organism>
<reference evidence="1" key="1">
    <citation type="submission" date="2021-06" db="EMBL/GenBank/DDBJ databases">
        <authorList>
            <person name="Kallberg Y."/>
            <person name="Tangrot J."/>
            <person name="Rosling A."/>
        </authorList>
    </citation>
    <scope>NUCLEOTIDE SEQUENCE</scope>
    <source>
        <strain evidence="1">CL356</strain>
    </source>
</reference>
<protein>
    <submittedName>
        <fullName evidence="1">6776_t:CDS:1</fullName>
    </submittedName>
</protein>
<evidence type="ECO:0000313" key="2">
    <source>
        <dbReference type="Proteomes" id="UP000789525"/>
    </source>
</evidence>
<dbReference type="EMBL" id="CAJVPT010063524">
    <property type="protein sequence ID" value="CAG8768768.1"/>
    <property type="molecule type" value="Genomic_DNA"/>
</dbReference>
<proteinExistence type="predicted"/>
<evidence type="ECO:0000313" key="1">
    <source>
        <dbReference type="EMBL" id="CAG8768768.1"/>
    </source>
</evidence>
<sequence>MLAFSTMNAVPAPVKRGGQFTGHATFYAPGLGACGITNTAQDLIVAL</sequence>
<dbReference type="Proteomes" id="UP000789525">
    <property type="component" value="Unassembled WGS sequence"/>
</dbReference>
<gene>
    <name evidence="1" type="ORF">ACOLOM_LOCUS13631</name>
</gene>
<keyword evidence="2" id="KW-1185">Reference proteome</keyword>
<comment type="caution">
    <text evidence="1">The sequence shown here is derived from an EMBL/GenBank/DDBJ whole genome shotgun (WGS) entry which is preliminary data.</text>
</comment>
<feature type="non-terminal residue" evidence="1">
    <location>
        <position position="1"/>
    </location>
</feature>